<evidence type="ECO:0000313" key="7">
    <source>
        <dbReference type="Proteomes" id="UP000677265"/>
    </source>
</evidence>
<dbReference type="Pfam" id="PF13336">
    <property type="entry name" value="AcetylCoA_hyd_C"/>
    <property type="match status" value="1"/>
</dbReference>
<dbReference type="Gene3D" id="3.30.750.70">
    <property type="entry name" value="4-hydroxybutyrate coenzyme like domains"/>
    <property type="match status" value="1"/>
</dbReference>
<dbReference type="Gene3D" id="3.40.1080.10">
    <property type="entry name" value="Glutaconate Coenzyme A-transferase"/>
    <property type="match status" value="1"/>
</dbReference>
<dbReference type="InterPro" id="IPR037171">
    <property type="entry name" value="NagB/RpiA_transferase-like"/>
</dbReference>
<evidence type="ECO:0000313" key="5">
    <source>
        <dbReference type="EMBL" id="MBS4180398.1"/>
    </source>
</evidence>
<dbReference type="Gene3D" id="3.40.1080.20">
    <property type="entry name" value="Acetyl-CoA hydrolase/transferase C-terminal domain"/>
    <property type="match status" value="1"/>
</dbReference>
<dbReference type="Pfam" id="PF02550">
    <property type="entry name" value="AcetylCoA_hydro"/>
    <property type="match status" value="1"/>
</dbReference>
<protein>
    <submittedName>
        <fullName evidence="5 6">Acetyl-CoA hydrolase</fullName>
    </submittedName>
</protein>
<feature type="domain" description="Acetyl-CoA hydrolase/transferase N-terminal" evidence="3">
    <location>
        <begin position="27"/>
        <end position="180"/>
    </location>
</feature>
<comment type="similarity">
    <text evidence="1">Belongs to the acetyl-CoA hydrolase/transferase family.</text>
</comment>
<keyword evidence="7" id="KW-1185">Reference proteome</keyword>
<dbReference type="Proteomes" id="UP000677265">
    <property type="component" value="Unassembled WGS sequence"/>
</dbReference>
<keyword evidence="5" id="KW-0378">Hydrolase</keyword>
<keyword evidence="2" id="KW-0808">Transferase</keyword>
<proteinExistence type="inferred from homology"/>
<sequence>MEPQSWQDLYRNRQTNVEQAILSIKSSQKVFLAPFCNEPQRLIQELVLQKERLQDVILYNAVIGSPCIYADSSCYPHFQIRTFLSSPLLKGAFLHNTCDYLPVNLSEIPKWLTSQKIDVALIQVTPPNEEGYCNLGLSVDIVQTLIKRAGFVVAQVNRNLPFTNGATLVHVSEIDQFVLSDTPLLTLSRGNLSEEEITIGRNVAELIPDYATIQVGLGKIAESILLSLKNKKGLGIHSGSISDPIIELINLGVVTNEQKEINRYKSVCTTLTGTEDLYRYCHDNPTIELYPSDYTHNAAVISNISNFYSINSALEVDLFGQINAEQIGKVPIAGVGGQMDFIHGARLSKGGKSIIALPSTAKRGTESRIKVRTSYVTSVKSEIDYVVTEFGIASLFGKSLQERAKELVSIAHPQFREKLLAEFEREFMKKVIY</sequence>
<dbReference type="EMBL" id="JAGYPE010000001">
    <property type="protein sequence ID" value="MBS4180398.1"/>
    <property type="molecule type" value="Genomic_DNA"/>
</dbReference>
<evidence type="ECO:0000256" key="1">
    <source>
        <dbReference type="ARBA" id="ARBA00009632"/>
    </source>
</evidence>
<name>A0A942Y7I8_9BACI</name>
<dbReference type="InterPro" id="IPR038460">
    <property type="entry name" value="AcetylCoA_hyd_C_sf"/>
</dbReference>
<dbReference type="GO" id="GO:0008775">
    <property type="term" value="F:acetate CoA-transferase activity"/>
    <property type="evidence" value="ECO:0007669"/>
    <property type="project" value="InterPro"/>
</dbReference>
<accession>A0A942Y7I8</accession>
<organism evidence="5">
    <name type="scientific">Neobacillus citreus</name>
    <dbReference type="NCBI Taxonomy" id="2833578"/>
    <lineage>
        <taxon>Bacteria</taxon>
        <taxon>Bacillati</taxon>
        <taxon>Bacillota</taxon>
        <taxon>Bacilli</taxon>
        <taxon>Bacillales</taxon>
        <taxon>Bacillaceae</taxon>
        <taxon>Neobacillus</taxon>
    </lineage>
</organism>
<dbReference type="PANTHER" id="PTHR21432">
    <property type="entry name" value="ACETYL-COA HYDROLASE-RELATED"/>
    <property type="match status" value="1"/>
</dbReference>
<evidence type="ECO:0000256" key="2">
    <source>
        <dbReference type="ARBA" id="ARBA00022679"/>
    </source>
</evidence>
<dbReference type="InterPro" id="IPR046433">
    <property type="entry name" value="ActCoA_hydro"/>
</dbReference>
<dbReference type="InterPro" id="IPR003702">
    <property type="entry name" value="ActCoA_hydro_N"/>
</dbReference>
<reference evidence="5" key="1">
    <citation type="submission" date="2021-05" db="EMBL/GenBank/DDBJ databases">
        <title>Novel Bacillus species.</title>
        <authorList>
            <person name="Liu G."/>
        </authorList>
    </citation>
    <scope>NUCLEOTIDE SEQUENCE</scope>
    <source>
        <strain evidence="5 7">FJAT-50051</strain>
    </source>
</reference>
<evidence type="ECO:0000313" key="6">
    <source>
        <dbReference type="EMBL" id="MCH6263983.1"/>
    </source>
</evidence>
<dbReference type="PANTHER" id="PTHR21432:SF20">
    <property type="entry name" value="ACETYL-COA HYDROLASE"/>
    <property type="match status" value="1"/>
</dbReference>
<dbReference type="GO" id="GO:0006083">
    <property type="term" value="P:acetate metabolic process"/>
    <property type="evidence" value="ECO:0007669"/>
    <property type="project" value="InterPro"/>
</dbReference>
<evidence type="ECO:0000259" key="4">
    <source>
        <dbReference type="Pfam" id="PF13336"/>
    </source>
</evidence>
<evidence type="ECO:0000259" key="3">
    <source>
        <dbReference type="Pfam" id="PF02550"/>
    </source>
</evidence>
<dbReference type="AlphaFoldDB" id="A0A942Y7I8"/>
<dbReference type="EMBL" id="JAGYPE020000001">
    <property type="protein sequence ID" value="MCH6263983.1"/>
    <property type="molecule type" value="Genomic_DNA"/>
</dbReference>
<feature type="domain" description="Acetyl-CoA hydrolase/transferase C-terminal" evidence="4">
    <location>
        <begin position="273"/>
        <end position="422"/>
    </location>
</feature>
<comment type="caution">
    <text evidence="5">The sequence shown here is derived from an EMBL/GenBank/DDBJ whole genome shotgun (WGS) entry which is preliminary data.</text>
</comment>
<dbReference type="SUPFAM" id="SSF100950">
    <property type="entry name" value="NagB/RpiA/CoA transferase-like"/>
    <property type="match status" value="2"/>
</dbReference>
<dbReference type="GO" id="GO:0016787">
    <property type="term" value="F:hydrolase activity"/>
    <property type="evidence" value="ECO:0007669"/>
    <property type="project" value="UniProtKB-KW"/>
</dbReference>
<dbReference type="InterPro" id="IPR026888">
    <property type="entry name" value="AcetylCoA_hyd_C"/>
</dbReference>
<gene>
    <name evidence="6" type="ORF">KHB02_000395</name>
    <name evidence="5" type="ORF">KHB02_03225</name>
</gene>
<dbReference type="RefSeq" id="WP_213140388.1">
    <property type="nucleotide sequence ID" value="NZ_JAGYPE020000001.1"/>
</dbReference>